<keyword evidence="6" id="KW-0862">Zinc</keyword>
<dbReference type="InterPro" id="IPR008754">
    <property type="entry name" value="Peptidase_M43"/>
</dbReference>
<evidence type="ECO:0000256" key="5">
    <source>
        <dbReference type="ARBA" id="ARBA00022801"/>
    </source>
</evidence>
<dbReference type="EMBL" id="JARKIF010000007">
    <property type="protein sequence ID" value="KAJ7634686.1"/>
    <property type="molecule type" value="Genomic_DNA"/>
</dbReference>
<keyword evidence="5" id="KW-0378">Hydrolase</keyword>
<keyword evidence="2" id="KW-0645">Protease</keyword>
<evidence type="ECO:0000256" key="3">
    <source>
        <dbReference type="ARBA" id="ARBA00022723"/>
    </source>
</evidence>
<dbReference type="CDD" id="cd04275">
    <property type="entry name" value="ZnMc_pappalysin_like"/>
    <property type="match status" value="1"/>
</dbReference>
<accession>A0AAD7FNV1</accession>
<feature type="domain" description="Peptidase M43 pregnancy-associated plasma-A" evidence="11">
    <location>
        <begin position="214"/>
        <end position="306"/>
    </location>
</feature>
<reference evidence="12" key="1">
    <citation type="submission" date="2023-03" db="EMBL/GenBank/DDBJ databases">
        <title>Massive genome expansion in bonnet fungi (Mycena s.s.) driven by repeated elements and novel gene families across ecological guilds.</title>
        <authorList>
            <consortium name="Lawrence Berkeley National Laboratory"/>
            <person name="Harder C.B."/>
            <person name="Miyauchi S."/>
            <person name="Viragh M."/>
            <person name="Kuo A."/>
            <person name="Thoen E."/>
            <person name="Andreopoulos B."/>
            <person name="Lu D."/>
            <person name="Skrede I."/>
            <person name="Drula E."/>
            <person name="Henrissat B."/>
            <person name="Morin E."/>
            <person name="Kohler A."/>
            <person name="Barry K."/>
            <person name="LaButti K."/>
            <person name="Morin E."/>
            <person name="Salamov A."/>
            <person name="Lipzen A."/>
            <person name="Mereny Z."/>
            <person name="Hegedus B."/>
            <person name="Baldrian P."/>
            <person name="Stursova M."/>
            <person name="Weitz H."/>
            <person name="Taylor A."/>
            <person name="Grigoriev I.V."/>
            <person name="Nagy L.G."/>
            <person name="Martin F."/>
            <person name="Kauserud H."/>
        </authorList>
    </citation>
    <scope>NUCLEOTIDE SEQUENCE</scope>
    <source>
        <strain evidence="12">9284</strain>
    </source>
</reference>
<comment type="similarity">
    <text evidence="1">Belongs to the peptidase M43B family.</text>
</comment>
<feature type="region of interest" description="Disordered" evidence="9">
    <location>
        <begin position="244"/>
        <end position="263"/>
    </location>
</feature>
<comment type="caution">
    <text evidence="12">The sequence shown here is derived from an EMBL/GenBank/DDBJ whole genome shotgun (WGS) entry which is preliminary data.</text>
</comment>
<sequence>MLYSASLSLLLGLCSVSAGPLQEPAPFQVPDTGAVIGQVSLAAPRCGTLPNVTEVLAMEENFRSLLPANQTQGQDSAESTAGTSATKTINVYFHVIINSATGEGDMPDSQIKSQLDVLNKAFKGSGFQWLLASTSRVTNTDWFNNAGPDSAQQTAMKTKLRQGGVKDLNLYTVGFNNPNSKGLLGYATFPSYYKEKPQDDGVVLSYKTLPGGKISQYNGGMTAVHEIGHWSGLYHTFQGGCDGQGDQVDDTPPEKTGASGCPSSRKTCPASLSKSTDPIHNYMDYSDDACMTEFTKGQIARIKDQLRLYRGC</sequence>
<name>A0AAD7FNV1_9AGAR</name>
<evidence type="ECO:0000256" key="6">
    <source>
        <dbReference type="ARBA" id="ARBA00022833"/>
    </source>
</evidence>
<dbReference type="Gene3D" id="3.40.390.10">
    <property type="entry name" value="Collagenase (Catalytic Domain)"/>
    <property type="match status" value="1"/>
</dbReference>
<dbReference type="SUPFAM" id="SSF55486">
    <property type="entry name" value="Metalloproteases ('zincins'), catalytic domain"/>
    <property type="match status" value="1"/>
</dbReference>
<keyword evidence="4 10" id="KW-0732">Signal</keyword>
<evidence type="ECO:0000256" key="2">
    <source>
        <dbReference type="ARBA" id="ARBA00022670"/>
    </source>
</evidence>
<organism evidence="12 13">
    <name type="scientific">Roridomyces roridus</name>
    <dbReference type="NCBI Taxonomy" id="1738132"/>
    <lineage>
        <taxon>Eukaryota</taxon>
        <taxon>Fungi</taxon>
        <taxon>Dikarya</taxon>
        <taxon>Basidiomycota</taxon>
        <taxon>Agaricomycotina</taxon>
        <taxon>Agaricomycetes</taxon>
        <taxon>Agaricomycetidae</taxon>
        <taxon>Agaricales</taxon>
        <taxon>Marasmiineae</taxon>
        <taxon>Mycenaceae</taxon>
        <taxon>Roridomyces</taxon>
    </lineage>
</organism>
<evidence type="ECO:0000256" key="1">
    <source>
        <dbReference type="ARBA" id="ARBA00008721"/>
    </source>
</evidence>
<evidence type="ECO:0000256" key="10">
    <source>
        <dbReference type="SAM" id="SignalP"/>
    </source>
</evidence>
<evidence type="ECO:0000256" key="9">
    <source>
        <dbReference type="SAM" id="MobiDB-lite"/>
    </source>
</evidence>
<keyword evidence="7 12" id="KW-0482">Metalloprotease</keyword>
<keyword evidence="3" id="KW-0479">Metal-binding</keyword>
<proteinExistence type="inferred from homology"/>
<dbReference type="PANTHER" id="PTHR47466">
    <property type="match status" value="1"/>
</dbReference>
<protein>
    <submittedName>
        <fullName evidence="12">Metalloprotease</fullName>
    </submittedName>
</protein>
<dbReference type="GO" id="GO:0006508">
    <property type="term" value="P:proteolysis"/>
    <property type="evidence" value="ECO:0007669"/>
    <property type="project" value="UniProtKB-KW"/>
</dbReference>
<evidence type="ECO:0000256" key="8">
    <source>
        <dbReference type="ARBA" id="ARBA00023157"/>
    </source>
</evidence>
<keyword evidence="13" id="KW-1185">Reference proteome</keyword>
<feature type="signal peptide" evidence="10">
    <location>
        <begin position="1"/>
        <end position="18"/>
    </location>
</feature>
<keyword evidence="8" id="KW-1015">Disulfide bond</keyword>
<dbReference type="Pfam" id="PF05572">
    <property type="entry name" value="Peptidase_M43"/>
    <property type="match status" value="1"/>
</dbReference>
<dbReference type="PANTHER" id="PTHR47466:SF1">
    <property type="entry name" value="METALLOPROTEASE MEP1 (AFU_ORTHOLOGUE AFUA_1G07730)-RELATED"/>
    <property type="match status" value="1"/>
</dbReference>
<dbReference type="AlphaFoldDB" id="A0AAD7FNV1"/>
<evidence type="ECO:0000256" key="4">
    <source>
        <dbReference type="ARBA" id="ARBA00022729"/>
    </source>
</evidence>
<evidence type="ECO:0000313" key="13">
    <source>
        <dbReference type="Proteomes" id="UP001221142"/>
    </source>
</evidence>
<dbReference type="GO" id="GO:0008237">
    <property type="term" value="F:metallopeptidase activity"/>
    <property type="evidence" value="ECO:0007669"/>
    <property type="project" value="UniProtKB-KW"/>
</dbReference>
<evidence type="ECO:0000259" key="11">
    <source>
        <dbReference type="Pfam" id="PF05572"/>
    </source>
</evidence>
<feature type="chain" id="PRO_5041971872" evidence="10">
    <location>
        <begin position="19"/>
        <end position="312"/>
    </location>
</feature>
<evidence type="ECO:0000256" key="7">
    <source>
        <dbReference type="ARBA" id="ARBA00023049"/>
    </source>
</evidence>
<dbReference type="Proteomes" id="UP001221142">
    <property type="component" value="Unassembled WGS sequence"/>
</dbReference>
<evidence type="ECO:0000313" key="12">
    <source>
        <dbReference type="EMBL" id="KAJ7634686.1"/>
    </source>
</evidence>
<dbReference type="InterPro" id="IPR024079">
    <property type="entry name" value="MetalloPept_cat_dom_sf"/>
</dbReference>
<dbReference type="GO" id="GO:0046872">
    <property type="term" value="F:metal ion binding"/>
    <property type="evidence" value="ECO:0007669"/>
    <property type="project" value="UniProtKB-KW"/>
</dbReference>
<gene>
    <name evidence="12" type="ORF">FB45DRAFT_1002228</name>
</gene>